<evidence type="ECO:0000313" key="3">
    <source>
        <dbReference type="Proteomes" id="UP000189670"/>
    </source>
</evidence>
<organism evidence="2 3">
    <name type="scientific">Candidatus Magnetoglobus multicellularis str. Araruama</name>
    <dbReference type="NCBI Taxonomy" id="890399"/>
    <lineage>
        <taxon>Bacteria</taxon>
        <taxon>Pseudomonadati</taxon>
        <taxon>Thermodesulfobacteriota</taxon>
        <taxon>Desulfobacteria</taxon>
        <taxon>Desulfobacterales</taxon>
        <taxon>Desulfobacteraceae</taxon>
        <taxon>Candidatus Magnetoglobus</taxon>
    </lineage>
</organism>
<gene>
    <name evidence="2" type="ORF">OMM_01282</name>
</gene>
<dbReference type="EMBL" id="ATBP01000095">
    <property type="protein sequence ID" value="ETR73012.1"/>
    <property type="molecule type" value="Genomic_DNA"/>
</dbReference>
<sequence length="204" mass="23047">MKYDSVFCLWAIFITFFSLASVIHSGPIPDTGQQTSYTDVFGEDSDYLINPQHFTKLDKTANTLNSNAEAWVMVRDETTGLIWEIKQTNNSIQDKSRQFLWYDPDNTTNGGDSGTNSDGSDTNDYIRTLNNQALGGFKDWRLPDIYELATLLNMNQNANGILSEYFPNTMQGGYWTSSTYAGSAQKAWYISFVTGKNVYDKKPK</sequence>
<dbReference type="Proteomes" id="UP000189670">
    <property type="component" value="Unassembled WGS sequence"/>
</dbReference>
<dbReference type="InterPro" id="IPR011460">
    <property type="entry name" value="Lcl_C"/>
</dbReference>
<evidence type="ECO:0000313" key="2">
    <source>
        <dbReference type="EMBL" id="ETR73012.1"/>
    </source>
</evidence>
<dbReference type="PANTHER" id="PTHR35812">
    <property type="entry name" value="LIPOPROTEIN"/>
    <property type="match status" value="1"/>
</dbReference>
<proteinExistence type="predicted"/>
<dbReference type="Pfam" id="PF07603">
    <property type="entry name" value="Lcl_C"/>
    <property type="match status" value="1"/>
</dbReference>
<accession>A0A1V1PDM8</accession>
<dbReference type="PANTHER" id="PTHR35812:SF1">
    <property type="entry name" value="LIPOPROTEIN"/>
    <property type="match status" value="1"/>
</dbReference>
<reference evidence="3" key="1">
    <citation type="submission" date="2012-11" db="EMBL/GenBank/DDBJ databases">
        <authorList>
            <person name="Lucero-Rivera Y.E."/>
            <person name="Tovar-Ramirez D."/>
        </authorList>
    </citation>
    <scope>NUCLEOTIDE SEQUENCE [LARGE SCALE GENOMIC DNA]</scope>
    <source>
        <strain evidence="3">Araruama</strain>
    </source>
</reference>
<evidence type="ECO:0000259" key="1">
    <source>
        <dbReference type="Pfam" id="PF07603"/>
    </source>
</evidence>
<protein>
    <recommendedName>
        <fullName evidence="1">Lcl C-terminal domain-containing protein</fullName>
    </recommendedName>
</protein>
<name>A0A1V1PDM8_9BACT</name>
<comment type="caution">
    <text evidence="2">The sequence shown here is derived from an EMBL/GenBank/DDBJ whole genome shotgun (WGS) entry which is preliminary data.</text>
</comment>
<dbReference type="AlphaFoldDB" id="A0A1V1PDM8"/>
<feature type="domain" description="Lcl C-terminal" evidence="1">
    <location>
        <begin position="73"/>
        <end position="202"/>
    </location>
</feature>